<dbReference type="SUPFAM" id="SSF56747">
    <property type="entry name" value="Prim-pol domain"/>
    <property type="match status" value="1"/>
</dbReference>
<organism evidence="4 5">
    <name type="scientific">Oncorhynchus tshawytscha</name>
    <name type="common">Chinook salmon</name>
    <name type="synonym">Salmo tshawytscha</name>
    <dbReference type="NCBI Taxonomy" id="74940"/>
    <lineage>
        <taxon>Eukaryota</taxon>
        <taxon>Metazoa</taxon>
        <taxon>Chordata</taxon>
        <taxon>Craniata</taxon>
        <taxon>Vertebrata</taxon>
        <taxon>Euteleostomi</taxon>
        <taxon>Actinopterygii</taxon>
        <taxon>Neopterygii</taxon>
        <taxon>Teleostei</taxon>
        <taxon>Protacanthopterygii</taxon>
        <taxon>Salmoniformes</taxon>
        <taxon>Salmonidae</taxon>
        <taxon>Salmoninae</taxon>
        <taxon>Oncorhynchus</taxon>
    </lineage>
</organism>
<keyword evidence="5" id="KW-1185">Reference proteome</keyword>
<protein>
    <recommendedName>
        <fullName evidence="3">DNA primase AEP</fullName>
        <ecNumber evidence="3">2.7.7.102</ecNumber>
    </recommendedName>
</protein>
<name>A0A8C8EMD9_ONCTS</name>
<proteinExistence type="inferred from homology"/>
<accession>A0A8C8EMD9</accession>
<sequence>METADYDQAPLPELLPLYYRRLFPFSQYYRWPKYGGKLLQCCRHLPKVLDSDDHCHPYRGQSPWRCLWFPALRGVHCWVCDKATRKLSVLRSAVSEYLSLVKDEDETVRKVVLSDSIQSLVVVEHHFPQYFLVGQDILGNKEVADKVLSLMPKDVRKELLRCFQTEKNPEKRWGRLKTGLKQTYNCQGAPFSIHPKTRGISVPIDLRKLDRFDPFDVPTISLICELDRPKTIRDYKQTSLAKDGSFMERGHLKKSDLQKDF</sequence>
<dbReference type="GeneTree" id="ENSGT00390000011466"/>
<dbReference type="InterPro" id="IPR002755">
    <property type="entry name" value="DNA_primase_S"/>
</dbReference>
<dbReference type="EC" id="2.7.7.102" evidence="3"/>
<reference evidence="4" key="1">
    <citation type="submission" date="2025-08" db="UniProtKB">
        <authorList>
            <consortium name="Ensembl"/>
        </authorList>
    </citation>
    <scope>IDENTIFICATION</scope>
</reference>
<comment type="catalytic activity">
    <reaction evidence="2">
        <text>ssDNA + n NTP = ssDNA/pppN(pN)n-1 hybrid + (n-1) diphosphate.</text>
        <dbReference type="EC" id="2.7.7.102"/>
    </reaction>
</comment>
<evidence type="ECO:0000313" key="5">
    <source>
        <dbReference type="Proteomes" id="UP000694402"/>
    </source>
</evidence>
<dbReference type="GO" id="GO:0006269">
    <property type="term" value="P:DNA replication, synthesis of primer"/>
    <property type="evidence" value="ECO:0007669"/>
    <property type="project" value="InterPro"/>
</dbReference>
<evidence type="ECO:0000313" key="4">
    <source>
        <dbReference type="Ensembl" id="ENSOTSP00005013864.1"/>
    </source>
</evidence>
<evidence type="ECO:0000256" key="3">
    <source>
        <dbReference type="ARBA" id="ARBA00044768"/>
    </source>
</evidence>
<comment type="similarity">
    <text evidence="1">Belongs to the eukaryotic-type primase small subunit family.</text>
</comment>
<reference evidence="4" key="2">
    <citation type="submission" date="2025-09" db="UniProtKB">
        <authorList>
            <consortium name="Ensembl"/>
        </authorList>
    </citation>
    <scope>IDENTIFICATION</scope>
</reference>
<dbReference type="PANTHER" id="PTHR10536">
    <property type="entry name" value="DNA PRIMASE SMALL SUBUNIT"/>
    <property type="match status" value="1"/>
</dbReference>
<dbReference type="Ensembl" id="ENSOTST00005015128.2">
    <property type="protein sequence ID" value="ENSOTSP00005013864.1"/>
    <property type="gene ID" value="ENSOTSG00005006993.2"/>
</dbReference>
<dbReference type="Proteomes" id="UP000694402">
    <property type="component" value="Unassembled WGS sequence"/>
</dbReference>
<evidence type="ECO:0000256" key="2">
    <source>
        <dbReference type="ARBA" id="ARBA00044677"/>
    </source>
</evidence>
<dbReference type="Gene3D" id="3.90.920.10">
    <property type="entry name" value="DNA primase, PRIM domain"/>
    <property type="match status" value="2"/>
</dbReference>
<dbReference type="GO" id="GO:0003899">
    <property type="term" value="F:DNA-directed RNA polymerase activity"/>
    <property type="evidence" value="ECO:0007669"/>
    <property type="project" value="InterPro"/>
</dbReference>
<dbReference type="Pfam" id="PF01896">
    <property type="entry name" value="DNA_primase_S"/>
    <property type="match status" value="1"/>
</dbReference>
<dbReference type="AlphaFoldDB" id="A0A8C8EMD9"/>
<evidence type="ECO:0000256" key="1">
    <source>
        <dbReference type="ARBA" id="ARBA00009762"/>
    </source>
</evidence>